<organism evidence="1 2">
    <name type="scientific">Stentor coeruleus</name>
    <dbReference type="NCBI Taxonomy" id="5963"/>
    <lineage>
        <taxon>Eukaryota</taxon>
        <taxon>Sar</taxon>
        <taxon>Alveolata</taxon>
        <taxon>Ciliophora</taxon>
        <taxon>Postciliodesmatophora</taxon>
        <taxon>Heterotrichea</taxon>
        <taxon>Heterotrichida</taxon>
        <taxon>Stentoridae</taxon>
        <taxon>Stentor</taxon>
    </lineage>
</organism>
<gene>
    <name evidence="1" type="ORF">SteCoe_34875</name>
</gene>
<evidence type="ECO:0000313" key="1">
    <source>
        <dbReference type="EMBL" id="OMJ67854.1"/>
    </source>
</evidence>
<sequence length="261" mass="30195">MHSIYSFDQSPYVRYELKRAKNILAQKSKPKHIRIFKDQQCKNIHVQSLRSSSRKIKTEQRHNSMSSNRQIVDPLSFRNYPEKSSLYVSPSQNVKCVILHPKLSYSNSSTPKPVSPIKLPHIKSVANRNCSSPHGLMDFEEPMEIINISKYLDMKKSTLSEVLSEIPVITQDNKDQGNFLDVKKPNDTDIDDIIRNSRETQTEVCMNKIMFPRKMKSSSRFLLKCKNFSEIQGLGPISVTPEVPTNLYQQKLLKRVKSRQR</sequence>
<accession>A0A1R2ATK6</accession>
<proteinExistence type="predicted"/>
<dbReference type="AlphaFoldDB" id="A0A1R2ATK6"/>
<comment type="caution">
    <text evidence="1">The sequence shown here is derived from an EMBL/GenBank/DDBJ whole genome shotgun (WGS) entry which is preliminary data.</text>
</comment>
<name>A0A1R2ATK6_9CILI</name>
<reference evidence="1 2" key="1">
    <citation type="submission" date="2016-11" db="EMBL/GenBank/DDBJ databases">
        <title>The macronuclear genome of Stentor coeruleus: a giant cell with tiny introns.</title>
        <authorList>
            <person name="Slabodnick M."/>
            <person name="Ruby J.G."/>
            <person name="Reiff S.B."/>
            <person name="Swart E.C."/>
            <person name="Gosai S."/>
            <person name="Prabakaran S."/>
            <person name="Witkowska E."/>
            <person name="Larue G.E."/>
            <person name="Fisher S."/>
            <person name="Freeman R.M."/>
            <person name="Gunawardena J."/>
            <person name="Chu W."/>
            <person name="Stover N.A."/>
            <person name="Gregory B.D."/>
            <person name="Nowacki M."/>
            <person name="Derisi J."/>
            <person name="Roy S.W."/>
            <person name="Marshall W.F."/>
            <person name="Sood P."/>
        </authorList>
    </citation>
    <scope>NUCLEOTIDE SEQUENCE [LARGE SCALE GENOMIC DNA]</scope>
    <source>
        <strain evidence="1">WM001</strain>
    </source>
</reference>
<keyword evidence="2" id="KW-1185">Reference proteome</keyword>
<protein>
    <submittedName>
        <fullName evidence="1">Uncharacterized protein</fullName>
    </submittedName>
</protein>
<dbReference type="EMBL" id="MPUH01001425">
    <property type="protein sequence ID" value="OMJ67854.1"/>
    <property type="molecule type" value="Genomic_DNA"/>
</dbReference>
<dbReference type="Proteomes" id="UP000187209">
    <property type="component" value="Unassembled WGS sequence"/>
</dbReference>
<evidence type="ECO:0000313" key="2">
    <source>
        <dbReference type="Proteomes" id="UP000187209"/>
    </source>
</evidence>